<gene>
    <name evidence="2" type="ORF">JNE38_26260</name>
</gene>
<dbReference type="Proteomes" id="UP000596248">
    <property type="component" value="Chromosome"/>
</dbReference>
<feature type="region of interest" description="Disordered" evidence="1">
    <location>
        <begin position="95"/>
        <end position="118"/>
    </location>
</feature>
<name>A0ABX7FPM5_BRECH</name>
<dbReference type="EMBL" id="CP069127">
    <property type="protein sequence ID" value="QRG66940.1"/>
    <property type="molecule type" value="Genomic_DNA"/>
</dbReference>
<evidence type="ECO:0000256" key="1">
    <source>
        <dbReference type="SAM" id="MobiDB-lite"/>
    </source>
</evidence>
<protein>
    <submittedName>
        <fullName evidence="2">P27 family phage terminase small subunit</fullName>
    </submittedName>
</protein>
<proteinExistence type="predicted"/>
<sequence length="118" mass="13203">MADVPTKETIKRRTIADMKELGVHKPQYNRVVDLYAELVFQFLTLNKQFEEEGYQYESYTAAGGAKKSPIVATLESLRKDILAYSDRLCLNPQAMKTAKPDKGKKQSALEAAMSSLNG</sequence>
<dbReference type="InterPro" id="IPR006448">
    <property type="entry name" value="Phage_term_ssu_P27"/>
</dbReference>
<evidence type="ECO:0000313" key="2">
    <source>
        <dbReference type="EMBL" id="QRG66940.1"/>
    </source>
</evidence>
<dbReference type="Pfam" id="PF05119">
    <property type="entry name" value="Terminase_4"/>
    <property type="match status" value="1"/>
</dbReference>
<dbReference type="RefSeq" id="WP_203354004.1">
    <property type="nucleotide sequence ID" value="NZ_CP069127.1"/>
</dbReference>
<keyword evidence="3" id="KW-1185">Reference proteome</keyword>
<reference evidence="2 3" key="1">
    <citation type="submission" date="2021-01" db="EMBL/GenBank/DDBJ databases">
        <title>Identification of strong promoters based on the transcriptome of Brevibacillus choshinensis.</title>
        <authorList>
            <person name="Yao D."/>
            <person name="Zhang K."/>
            <person name="Wu J."/>
        </authorList>
    </citation>
    <scope>NUCLEOTIDE SEQUENCE [LARGE SCALE GENOMIC DNA]</scope>
    <source>
        <strain evidence="2 3">HPD31-SP3</strain>
    </source>
</reference>
<accession>A0ABX7FPM5</accession>
<evidence type="ECO:0000313" key="3">
    <source>
        <dbReference type="Proteomes" id="UP000596248"/>
    </source>
</evidence>
<organism evidence="2 3">
    <name type="scientific">Brevibacillus choshinensis</name>
    <dbReference type="NCBI Taxonomy" id="54911"/>
    <lineage>
        <taxon>Bacteria</taxon>
        <taxon>Bacillati</taxon>
        <taxon>Bacillota</taxon>
        <taxon>Bacilli</taxon>
        <taxon>Bacillales</taxon>
        <taxon>Paenibacillaceae</taxon>
        <taxon>Brevibacillus</taxon>
    </lineage>
</organism>